<proteinExistence type="predicted"/>
<dbReference type="GeneID" id="81432942"/>
<evidence type="ECO:0000313" key="2">
    <source>
        <dbReference type="Proteomes" id="UP001147782"/>
    </source>
</evidence>
<protein>
    <submittedName>
        <fullName evidence="1">Uncharacterized protein</fullName>
    </submittedName>
</protein>
<gene>
    <name evidence="1" type="ORF">N7496_000834</name>
</gene>
<dbReference type="RefSeq" id="XP_056560494.1">
    <property type="nucleotide sequence ID" value="XM_056693765.1"/>
</dbReference>
<reference evidence="1" key="2">
    <citation type="journal article" date="2023" name="IMA Fungus">
        <title>Comparative genomic study of the Penicillium genus elucidates a diverse pangenome and 15 lateral gene transfer events.</title>
        <authorList>
            <person name="Petersen C."/>
            <person name="Sorensen T."/>
            <person name="Nielsen M.R."/>
            <person name="Sondergaard T.E."/>
            <person name="Sorensen J.L."/>
            <person name="Fitzpatrick D.A."/>
            <person name="Frisvad J.C."/>
            <person name="Nielsen K.L."/>
        </authorList>
    </citation>
    <scope>NUCLEOTIDE SEQUENCE</scope>
    <source>
        <strain evidence="1">IBT 29864</strain>
    </source>
</reference>
<keyword evidence="2" id="KW-1185">Reference proteome</keyword>
<dbReference type="EMBL" id="JAPZBS010000001">
    <property type="protein sequence ID" value="KAJ5389766.1"/>
    <property type="molecule type" value="Genomic_DNA"/>
</dbReference>
<evidence type="ECO:0000313" key="1">
    <source>
        <dbReference type="EMBL" id="KAJ5389766.1"/>
    </source>
</evidence>
<name>A0A9X0B6D9_9EURO</name>
<comment type="caution">
    <text evidence="1">The sequence shown here is derived from an EMBL/GenBank/DDBJ whole genome shotgun (WGS) entry which is preliminary data.</text>
</comment>
<dbReference type="Proteomes" id="UP001147782">
    <property type="component" value="Unassembled WGS sequence"/>
</dbReference>
<dbReference type="AlphaFoldDB" id="A0A9X0B6D9"/>
<sequence>MDRKGRQLPRFGVRSATAVDLPCITENTQGIPPNFQRQAFVLAEERNAFSIKRDGAPLPWAC</sequence>
<accession>A0A9X0B6D9</accession>
<organism evidence="1 2">
    <name type="scientific">Penicillium cataractarum</name>
    <dbReference type="NCBI Taxonomy" id="2100454"/>
    <lineage>
        <taxon>Eukaryota</taxon>
        <taxon>Fungi</taxon>
        <taxon>Dikarya</taxon>
        <taxon>Ascomycota</taxon>
        <taxon>Pezizomycotina</taxon>
        <taxon>Eurotiomycetes</taxon>
        <taxon>Eurotiomycetidae</taxon>
        <taxon>Eurotiales</taxon>
        <taxon>Aspergillaceae</taxon>
        <taxon>Penicillium</taxon>
    </lineage>
</organism>
<reference evidence="1" key="1">
    <citation type="submission" date="2022-11" db="EMBL/GenBank/DDBJ databases">
        <authorList>
            <person name="Petersen C."/>
        </authorList>
    </citation>
    <scope>NUCLEOTIDE SEQUENCE</scope>
    <source>
        <strain evidence="1">IBT 29864</strain>
    </source>
</reference>